<feature type="compositionally biased region" description="Basic and acidic residues" evidence="1">
    <location>
        <begin position="32"/>
        <end position="48"/>
    </location>
</feature>
<dbReference type="EMBL" id="AP018131">
    <property type="protein sequence ID" value="BBA48989.1"/>
    <property type="molecule type" value="Genomic_DNA"/>
</dbReference>
<accession>A0A286TFE7</accession>
<protein>
    <submittedName>
        <fullName evidence="2">Uncharacterized protein</fullName>
    </submittedName>
</protein>
<sequence>MPVLPAWHRLEYAQSPHGRMQVMRRPQVNRIHVADRPLDKLAQSEKKKGTPKHQP</sequence>
<evidence type="ECO:0000313" key="3">
    <source>
        <dbReference type="Proteomes" id="UP000262177"/>
    </source>
</evidence>
<evidence type="ECO:0000313" key="2">
    <source>
        <dbReference type="EMBL" id="BBA48989.1"/>
    </source>
</evidence>
<dbReference type="Proteomes" id="UP000262177">
    <property type="component" value="Chromosome"/>
</dbReference>
<reference evidence="2 3" key="1">
    <citation type="journal article" date="2017" name="Biosci. Biotechnol. Biochem.">
        <title>Identification and characterization of a sulfoglycosidase from Bifidobacterium bifidum implicated in mucin glycan utilization.</title>
        <authorList>
            <person name="Katoh T."/>
            <person name="Maeshibu T."/>
            <person name="Kikkawa K."/>
            <person name="Gotoh A."/>
            <person name="Tomabechi Y."/>
            <person name="Nakamura M."/>
            <person name="Liao W.-H."/>
            <person name="Yamaguchi M."/>
            <person name="Ashida H."/>
            <person name="Yamamoto K."/>
            <person name="Katayama T."/>
        </authorList>
    </citation>
    <scope>NUCLEOTIDE SEQUENCE [LARGE SCALE GENOMIC DNA]</scope>
    <source>
        <strain evidence="2 3">JCM 7004</strain>
    </source>
</reference>
<evidence type="ECO:0000256" key="1">
    <source>
        <dbReference type="SAM" id="MobiDB-lite"/>
    </source>
</evidence>
<feature type="region of interest" description="Disordered" evidence="1">
    <location>
        <begin position="24"/>
        <end position="55"/>
    </location>
</feature>
<gene>
    <name evidence="2" type="ORF">BBJK_02962</name>
</gene>
<name>A0A286TFE7_BIFBI</name>
<organism evidence="2 3">
    <name type="scientific">Bifidobacterium bifidum LMG 13195</name>
    <dbReference type="NCBI Taxonomy" id="1207542"/>
    <lineage>
        <taxon>Bacteria</taxon>
        <taxon>Bacillati</taxon>
        <taxon>Actinomycetota</taxon>
        <taxon>Actinomycetes</taxon>
        <taxon>Bifidobacteriales</taxon>
        <taxon>Bifidobacteriaceae</taxon>
        <taxon>Bifidobacterium</taxon>
    </lineage>
</organism>
<dbReference type="AlphaFoldDB" id="A0A286TFE7"/>
<proteinExistence type="predicted"/>